<reference evidence="7 8" key="1">
    <citation type="submission" date="2021-07" db="EMBL/GenBank/DDBJ databases">
        <title>The Aristolochia fimbriata genome: insights into angiosperm evolution, floral development and chemical biosynthesis.</title>
        <authorList>
            <person name="Jiao Y."/>
        </authorList>
    </citation>
    <scope>NUCLEOTIDE SEQUENCE [LARGE SCALE GENOMIC DNA]</scope>
    <source>
        <strain evidence="7">IBCAS-2021</strain>
        <tissue evidence="7">Leaf</tissue>
    </source>
</reference>
<dbReference type="PANTHER" id="PTHR35693">
    <property type="entry name" value="EXPRESSED PROTEIN"/>
    <property type="match status" value="1"/>
</dbReference>
<protein>
    <recommendedName>
        <fullName evidence="6">Small ribosomal subunit protein mS23</fullName>
    </recommendedName>
</protein>
<dbReference type="AlphaFoldDB" id="A0AAV7E8X7"/>
<dbReference type="EMBL" id="JAINDJ010000006">
    <property type="protein sequence ID" value="KAG9445168.1"/>
    <property type="molecule type" value="Genomic_DNA"/>
</dbReference>
<dbReference type="CDD" id="cd23701">
    <property type="entry name" value="At1g26750"/>
    <property type="match status" value="1"/>
</dbReference>
<evidence type="ECO:0000256" key="1">
    <source>
        <dbReference type="ARBA" id="ARBA00004173"/>
    </source>
</evidence>
<evidence type="ECO:0000256" key="2">
    <source>
        <dbReference type="ARBA" id="ARBA00009864"/>
    </source>
</evidence>
<accession>A0AAV7E8X7</accession>
<evidence type="ECO:0000256" key="5">
    <source>
        <dbReference type="ARBA" id="ARBA00023274"/>
    </source>
</evidence>
<comment type="caution">
    <text evidence="7">The sequence shown here is derived from an EMBL/GenBank/DDBJ whole genome shotgun (WGS) entry which is preliminary data.</text>
</comment>
<sequence length="197" mass="22782">MPEITKMSFMHGDLFTKTRKLVKGLAIAKPVWLKAMEEAPPVTFPRTDAKFEPISLPEDVYVKKFNQKYPDAKHEVAIRISDFDPHPARVFALRVLGLKECGFTEGDAMSIADMEYRKEKKAKIKAYKQLKQLARAQGNKPPPHPYPSAIKEIQAEERKYVHDRFHNPKILEMVKKIKEEVAAERLERQQRWGRGGQ</sequence>
<keyword evidence="5" id="KW-0687">Ribonucleoprotein</keyword>
<evidence type="ECO:0000313" key="8">
    <source>
        <dbReference type="Proteomes" id="UP000825729"/>
    </source>
</evidence>
<evidence type="ECO:0000256" key="4">
    <source>
        <dbReference type="ARBA" id="ARBA00023128"/>
    </source>
</evidence>
<name>A0AAV7E8X7_ARIFI</name>
<proteinExistence type="inferred from homology"/>
<dbReference type="PANTHER" id="PTHR35693:SF1">
    <property type="entry name" value="EXPRESSED PROTEIN"/>
    <property type="match status" value="1"/>
</dbReference>
<keyword evidence="3" id="KW-0689">Ribosomal protein</keyword>
<evidence type="ECO:0000256" key="6">
    <source>
        <dbReference type="ARBA" id="ARBA00035137"/>
    </source>
</evidence>
<organism evidence="7 8">
    <name type="scientific">Aristolochia fimbriata</name>
    <name type="common">White veined hardy Dutchman's pipe vine</name>
    <dbReference type="NCBI Taxonomy" id="158543"/>
    <lineage>
        <taxon>Eukaryota</taxon>
        <taxon>Viridiplantae</taxon>
        <taxon>Streptophyta</taxon>
        <taxon>Embryophyta</taxon>
        <taxon>Tracheophyta</taxon>
        <taxon>Spermatophyta</taxon>
        <taxon>Magnoliopsida</taxon>
        <taxon>Magnoliidae</taxon>
        <taxon>Piperales</taxon>
        <taxon>Aristolochiaceae</taxon>
        <taxon>Aristolochia</taxon>
    </lineage>
</organism>
<comment type="subcellular location">
    <subcellularLocation>
        <location evidence="1">Mitochondrion</location>
    </subcellularLocation>
</comment>
<evidence type="ECO:0000313" key="7">
    <source>
        <dbReference type="EMBL" id="KAG9445168.1"/>
    </source>
</evidence>
<keyword evidence="8" id="KW-1185">Reference proteome</keyword>
<dbReference type="Proteomes" id="UP000825729">
    <property type="component" value="Unassembled WGS sequence"/>
</dbReference>
<gene>
    <name evidence="7" type="ORF">H6P81_016508</name>
</gene>
<evidence type="ECO:0000256" key="3">
    <source>
        <dbReference type="ARBA" id="ARBA00022980"/>
    </source>
</evidence>
<dbReference type="InterPro" id="IPR059242">
    <property type="entry name" value="mS23_dom"/>
</dbReference>
<comment type="similarity">
    <text evidence="2">Belongs to the mitochondrion-specific ribosomal protein mS23 family.</text>
</comment>
<keyword evidence="4" id="KW-0496">Mitochondrion</keyword>